<feature type="compositionally biased region" description="Basic and acidic residues" evidence="2">
    <location>
        <begin position="434"/>
        <end position="445"/>
    </location>
</feature>
<feature type="compositionally biased region" description="Polar residues" evidence="2">
    <location>
        <begin position="106"/>
        <end position="116"/>
    </location>
</feature>
<evidence type="ECO:0000313" key="3">
    <source>
        <dbReference type="EMBL" id="KAK3316509.1"/>
    </source>
</evidence>
<dbReference type="EMBL" id="JAUEDM010000005">
    <property type="protein sequence ID" value="KAK3316509.1"/>
    <property type="molecule type" value="Genomic_DNA"/>
</dbReference>
<feature type="compositionally biased region" description="Basic and acidic residues" evidence="2">
    <location>
        <begin position="117"/>
        <end position="144"/>
    </location>
</feature>
<dbReference type="AlphaFoldDB" id="A0AAE0I0W1"/>
<evidence type="ECO:0000256" key="2">
    <source>
        <dbReference type="SAM" id="MobiDB-lite"/>
    </source>
</evidence>
<feature type="compositionally biased region" description="Low complexity" evidence="2">
    <location>
        <begin position="415"/>
        <end position="430"/>
    </location>
</feature>
<feature type="compositionally biased region" description="Basic residues" evidence="2">
    <location>
        <begin position="400"/>
        <end position="414"/>
    </location>
</feature>
<accession>A0AAE0I0W1</accession>
<feature type="compositionally biased region" description="Basic residues" evidence="2">
    <location>
        <begin position="381"/>
        <end position="391"/>
    </location>
</feature>
<evidence type="ECO:0000256" key="1">
    <source>
        <dbReference type="SAM" id="Coils"/>
    </source>
</evidence>
<feature type="compositionally biased region" description="Basic and acidic residues" evidence="2">
    <location>
        <begin position="154"/>
        <end position="166"/>
    </location>
</feature>
<dbReference type="Proteomes" id="UP001283341">
    <property type="component" value="Unassembled WGS sequence"/>
</dbReference>
<comment type="caution">
    <text evidence="3">The sequence shown here is derived from an EMBL/GenBank/DDBJ whole genome shotgun (WGS) entry which is preliminary data.</text>
</comment>
<name>A0AAE0I0W1_9PEZI</name>
<feature type="region of interest" description="Disordered" evidence="2">
    <location>
        <begin position="1"/>
        <end position="197"/>
    </location>
</feature>
<feature type="compositionally biased region" description="Polar residues" evidence="2">
    <location>
        <begin position="463"/>
        <end position="472"/>
    </location>
</feature>
<evidence type="ECO:0000313" key="4">
    <source>
        <dbReference type="Proteomes" id="UP001283341"/>
    </source>
</evidence>
<feature type="region of interest" description="Disordered" evidence="2">
    <location>
        <begin position="378"/>
        <end position="472"/>
    </location>
</feature>
<feature type="coiled-coil region" evidence="1">
    <location>
        <begin position="315"/>
        <end position="378"/>
    </location>
</feature>
<feature type="compositionally biased region" description="Low complexity" evidence="2">
    <location>
        <begin position="179"/>
        <end position="192"/>
    </location>
</feature>
<keyword evidence="4" id="KW-1185">Reference proteome</keyword>
<sequence>MGKEDDTYGRYDAGSPTRDAARHKAAGSNYFSSRICPPPAPPLPPAAATSSTTVPYSHDTYARPRRRYGGDSPSCSTAARPLFPSDDSPPRGHSSIRESKRPLARSDNSPLRSSSTEYRRQMAEIEAIRQMEEMEHERRMRQLQDARSSLSTCRDSDLRADGDTRRGRSPIYRSDSSRLRSLSLRQRSPSPSAEHRRRIREIWSAPLDSSTSRYPSLRGGDATFSTTADRSASPETRKRRARIAELEGKEFEAKLSYPATRDRSLSLFSGNTYRLENLRLSEPDRDTTRGRSSYLLSSTTTTITDRALSAQRRRAELAELDAERSAREAEHLAREAEVAMADTSVLSSLPTIFRSLSLETQDAKIAEAKAKVKIEEEKYRYKTSRRHRPASRSRSPVSTSRKRGKSHKRSKSYKKSTSPSSPKYRSSPTRSRGRFPDNSRRDSRFSRSPVPFPEDDALVKYYPSNSRSPSPD</sequence>
<feature type="compositionally biased region" description="Polar residues" evidence="2">
    <location>
        <begin position="223"/>
        <end position="234"/>
    </location>
</feature>
<feature type="region of interest" description="Disordered" evidence="2">
    <location>
        <begin position="209"/>
        <end position="238"/>
    </location>
</feature>
<protein>
    <submittedName>
        <fullName evidence="3">Uncharacterized protein</fullName>
    </submittedName>
</protein>
<organism evidence="3 4">
    <name type="scientific">Apodospora peruviana</name>
    <dbReference type="NCBI Taxonomy" id="516989"/>
    <lineage>
        <taxon>Eukaryota</taxon>
        <taxon>Fungi</taxon>
        <taxon>Dikarya</taxon>
        <taxon>Ascomycota</taxon>
        <taxon>Pezizomycotina</taxon>
        <taxon>Sordariomycetes</taxon>
        <taxon>Sordariomycetidae</taxon>
        <taxon>Sordariales</taxon>
        <taxon>Lasiosphaeriaceae</taxon>
        <taxon>Apodospora</taxon>
    </lineage>
</organism>
<reference evidence="3" key="1">
    <citation type="journal article" date="2023" name="Mol. Phylogenet. Evol.">
        <title>Genome-scale phylogeny and comparative genomics of the fungal order Sordariales.</title>
        <authorList>
            <person name="Hensen N."/>
            <person name="Bonometti L."/>
            <person name="Westerberg I."/>
            <person name="Brannstrom I.O."/>
            <person name="Guillou S."/>
            <person name="Cros-Aarteil S."/>
            <person name="Calhoun S."/>
            <person name="Haridas S."/>
            <person name="Kuo A."/>
            <person name="Mondo S."/>
            <person name="Pangilinan J."/>
            <person name="Riley R."/>
            <person name="LaButti K."/>
            <person name="Andreopoulos B."/>
            <person name="Lipzen A."/>
            <person name="Chen C."/>
            <person name="Yan M."/>
            <person name="Daum C."/>
            <person name="Ng V."/>
            <person name="Clum A."/>
            <person name="Steindorff A."/>
            <person name="Ohm R.A."/>
            <person name="Martin F."/>
            <person name="Silar P."/>
            <person name="Natvig D.O."/>
            <person name="Lalanne C."/>
            <person name="Gautier V."/>
            <person name="Ament-Velasquez S.L."/>
            <person name="Kruys A."/>
            <person name="Hutchinson M.I."/>
            <person name="Powell A.J."/>
            <person name="Barry K."/>
            <person name="Miller A.N."/>
            <person name="Grigoriev I.V."/>
            <person name="Debuchy R."/>
            <person name="Gladieux P."/>
            <person name="Hiltunen Thoren M."/>
            <person name="Johannesson H."/>
        </authorList>
    </citation>
    <scope>NUCLEOTIDE SEQUENCE</scope>
    <source>
        <strain evidence="3">CBS 118394</strain>
    </source>
</reference>
<feature type="compositionally biased region" description="Pro residues" evidence="2">
    <location>
        <begin position="36"/>
        <end position="45"/>
    </location>
</feature>
<gene>
    <name evidence="3" type="ORF">B0H66DRAFT_534757</name>
</gene>
<keyword evidence="1" id="KW-0175">Coiled coil</keyword>
<proteinExistence type="predicted"/>
<reference evidence="3" key="2">
    <citation type="submission" date="2023-06" db="EMBL/GenBank/DDBJ databases">
        <authorList>
            <consortium name="Lawrence Berkeley National Laboratory"/>
            <person name="Haridas S."/>
            <person name="Hensen N."/>
            <person name="Bonometti L."/>
            <person name="Westerberg I."/>
            <person name="Brannstrom I.O."/>
            <person name="Guillou S."/>
            <person name="Cros-Aarteil S."/>
            <person name="Calhoun S."/>
            <person name="Kuo A."/>
            <person name="Mondo S."/>
            <person name="Pangilinan J."/>
            <person name="Riley R."/>
            <person name="Labutti K."/>
            <person name="Andreopoulos B."/>
            <person name="Lipzen A."/>
            <person name="Chen C."/>
            <person name="Yanf M."/>
            <person name="Daum C."/>
            <person name="Ng V."/>
            <person name="Clum A."/>
            <person name="Steindorff A."/>
            <person name="Ohm R."/>
            <person name="Martin F."/>
            <person name="Silar P."/>
            <person name="Natvig D."/>
            <person name="Lalanne C."/>
            <person name="Gautier V."/>
            <person name="Ament-Velasquez S.L."/>
            <person name="Kruys A."/>
            <person name="Hutchinson M.I."/>
            <person name="Powell A.J."/>
            <person name="Barry K."/>
            <person name="Miller A.N."/>
            <person name="Grigoriev I.V."/>
            <person name="Debuchy R."/>
            <person name="Gladieux P."/>
            <person name="Thoren M.H."/>
            <person name="Johannesson H."/>
        </authorList>
    </citation>
    <scope>NUCLEOTIDE SEQUENCE</scope>
    <source>
        <strain evidence="3">CBS 118394</strain>
    </source>
</reference>